<dbReference type="PROSITE" id="PS50158">
    <property type="entry name" value="ZF_CCHC"/>
    <property type="match status" value="1"/>
</dbReference>
<keyword evidence="1" id="KW-0479">Metal-binding</keyword>
<evidence type="ECO:0000256" key="1">
    <source>
        <dbReference type="PROSITE-ProRule" id="PRU00047"/>
    </source>
</evidence>
<dbReference type="Gene3D" id="4.10.60.10">
    <property type="entry name" value="Zinc finger, CCHC-type"/>
    <property type="match status" value="1"/>
</dbReference>
<keyword evidence="1" id="KW-0862">Zinc</keyword>
<feature type="compositionally biased region" description="Basic residues" evidence="2">
    <location>
        <begin position="290"/>
        <end position="301"/>
    </location>
</feature>
<dbReference type="SUPFAM" id="SSF57756">
    <property type="entry name" value="Retrovirus zinc finger-like domains"/>
    <property type="match status" value="1"/>
</dbReference>
<evidence type="ECO:0000256" key="2">
    <source>
        <dbReference type="SAM" id="MobiDB-lite"/>
    </source>
</evidence>
<gene>
    <name evidence="4" type="ORF">PCOR1329_LOCUS76954</name>
</gene>
<feature type="region of interest" description="Disordered" evidence="2">
    <location>
        <begin position="1"/>
        <end position="50"/>
    </location>
</feature>
<proteinExistence type="predicted"/>
<keyword evidence="1" id="KW-0863">Zinc-finger</keyword>
<feature type="compositionally biased region" description="Basic and acidic residues" evidence="2">
    <location>
        <begin position="32"/>
        <end position="44"/>
    </location>
</feature>
<feature type="non-terminal residue" evidence="4">
    <location>
        <position position="523"/>
    </location>
</feature>
<name>A0ABN9XI77_9DINO</name>
<reference evidence="4" key="1">
    <citation type="submission" date="2023-10" db="EMBL/GenBank/DDBJ databases">
        <authorList>
            <person name="Chen Y."/>
            <person name="Shah S."/>
            <person name="Dougan E. K."/>
            <person name="Thang M."/>
            <person name="Chan C."/>
        </authorList>
    </citation>
    <scope>NUCLEOTIDE SEQUENCE [LARGE SCALE GENOMIC DNA]</scope>
</reference>
<evidence type="ECO:0000259" key="3">
    <source>
        <dbReference type="PROSITE" id="PS50158"/>
    </source>
</evidence>
<dbReference type="InterPro" id="IPR036875">
    <property type="entry name" value="Znf_CCHC_sf"/>
</dbReference>
<dbReference type="EMBL" id="CAUYUJ010020609">
    <property type="protein sequence ID" value="CAK0899451.1"/>
    <property type="molecule type" value="Genomic_DNA"/>
</dbReference>
<protein>
    <recommendedName>
        <fullName evidence="3">CCHC-type domain-containing protein</fullName>
    </recommendedName>
</protein>
<comment type="caution">
    <text evidence="4">The sequence shown here is derived from an EMBL/GenBank/DDBJ whole genome shotgun (WGS) entry which is preliminary data.</text>
</comment>
<sequence length="523" mass="58366">LPTVAAHPLPVSGTAAMPPGARGEPEDDDGGEPTRVRSRVDRDPPPLFTEPTDDYMYRHFRRDLLIWQANTTIEEKKIGGVVLRNLRGQARLACEEIVDEALTGESAVELILQALDNAFQYLKEEEAPAALEKALYTCVRDPKKERFTTFVNRRRLEFIALERLRVVLPDTLKGYTTLRFARLDERSYDKVISWTDGTYNFEKIAKALIRLGQTAEQDYHDRIQDPYYLNSEWLDGAIEEPWVLLDVRPAMSYPVEYKQVRNQLNEARKARGFFKPKCNGKTGKGDKGKSKGKGKSPQRRRISIDQLKLRAKCAKCKQVGHWARECPQNRQQRPALGAFTMHNAAGGANQQFNIDEPTSYTPSAGSAVRFFIGMISMFIGLAINAWEFLVDTGAQEGIIGIEQLKGLAIKLKEFGLQPRWVPDEGPAPRGIEGDAKVVGRVEVPVGIAGMNGIVSFRVLDEEVPALLLVGLTRAMEMDLKLRGSGDQAFFHKFGAGTKLRTIGQNGHTAISIIEFAPGGWCEP</sequence>
<feature type="region of interest" description="Disordered" evidence="2">
    <location>
        <begin position="275"/>
        <end position="301"/>
    </location>
</feature>
<organism evidence="4 5">
    <name type="scientific">Prorocentrum cordatum</name>
    <dbReference type="NCBI Taxonomy" id="2364126"/>
    <lineage>
        <taxon>Eukaryota</taxon>
        <taxon>Sar</taxon>
        <taxon>Alveolata</taxon>
        <taxon>Dinophyceae</taxon>
        <taxon>Prorocentrales</taxon>
        <taxon>Prorocentraceae</taxon>
        <taxon>Prorocentrum</taxon>
    </lineage>
</organism>
<dbReference type="Pfam" id="PF00098">
    <property type="entry name" value="zf-CCHC"/>
    <property type="match status" value="1"/>
</dbReference>
<dbReference type="InterPro" id="IPR001878">
    <property type="entry name" value="Znf_CCHC"/>
</dbReference>
<keyword evidence="5" id="KW-1185">Reference proteome</keyword>
<evidence type="ECO:0000313" key="5">
    <source>
        <dbReference type="Proteomes" id="UP001189429"/>
    </source>
</evidence>
<feature type="non-terminal residue" evidence="4">
    <location>
        <position position="1"/>
    </location>
</feature>
<accession>A0ABN9XI77</accession>
<dbReference type="Proteomes" id="UP001189429">
    <property type="component" value="Unassembled WGS sequence"/>
</dbReference>
<evidence type="ECO:0000313" key="4">
    <source>
        <dbReference type="EMBL" id="CAK0899451.1"/>
    </source>
</evidence>
<dbReference type="SMART" id="SM00343">
    <property type="entry name" value="ZnF_C2HC"/>
    <property type="match status" value="1"/>
</dbReference>
<feature type="domain" description="CCHC-type" evidence="3">
    <location>
        <begin position="312"/>
        <end position="328"/>
    </location>
</feature>